<dbReference type="GO" id="GO:0008168">
    <property type="term" value="F:methyltransferase activity"/>
    <property type="evidence" value="ECO:0007669"/>
    <property type="project" value="UniProtKB-KW"/>
</dbReference>
<reference evidence="1 2" key="1">
    <citation type="journal article" date="2019" name="ISME J.">
        <title>Evolution in action: habitat transition from sediment to the pelagial leads to genome streamlining in Methylophilaceae.</title>
        <authorList>
            <person name="Salcher M."/>
            <person name="Schaefle D."/>
            <person name="Kaspar M."/>
            <person name="Neuenschwander S.M."/>
            <person name="Ghai R."/>
        </authorList>
    </citation>
    <scope>NUCLEOTIDE SEQUENCE [LARGE SCALE GENOMIC DNA]</scope>
    <source>
        <strain evidence="1 2">MMS-RI-1</strain>
    </source>
</reference>
<dbReference type="AlphaFoldDB" id="A0AAE6FU11"/>
<dbReference type="KEGG" id="mrk:FIT61_06445"/>
<keyword evidence="1" id="KW-0808">Transferase</keyword>
<dbReference type="EMBL" id="CP040986">
    <property type="protein sequence ID" value="QDD14058.1"/>
    <property type="molecule type" value="Genomic_DNA"/>
</dbReference>
<protein>
    <submittedName>
        <fullName evidence="1">Class I SAM-dependent methyltransferase</fullName>
    </submittedName>
</protein>
<dbReference type="GO" id="GO:0032259">
    <property type="term" value="P:methylation"/>
    <property type="evidence" value="ECO:0007669"/>
    <property type="project" value="UniProtKB-KW"/>
</dbReference>
<sequence length="307" mass="35052">MKFNCGLCGSNKNKVLNKRDAKSFEHLKIAICLNCSLVQQENLPNDEVLKIYYSHNYREDYKKTYTPKLKHIRRAGLAAKSRISFIKNNIKNISNMKLLDVGAGGGEFVYLASKNGFDAQGIEPNVGYSSFARDQYGVNIKTLTLNELKADTVNIITLFHVFEHMANPQKVIEKLSYILKKDGYLLIEVPNIFQQDASPHNIFFKAHLFYYSKYTLISAASKFFDVVQIDDKGNLKILFKKKSNSTKSIKLPSKTALDETLNRLHQKGWLEYLTKGGGLLKPFKKIKQKYCESLIKHLTPKKLLDSL</sequence>
<dbReference type="PANTHER" id="PTHR43861:SF6">
    <property type="entry name" value="METHYLTRANSFERASE TYPE 11"/>
    <property type="match status" value="1"/>
</dbReference>
<gene>
    <name evidence="1" type="ORF">FIT61_06445</name>
</gene>
<dbReference type="CDD" id="cd02440">
    <property type="entry name" value="AdoMet_MTases"/>
    <property type="match status" value="1"/>
</dbReference>
<keyword evidence="2" id="KW-1185">Reference proteome</keyword>
<dbReference type="Gene3D" id="3.40.50.150">
    <property type="entry name" value="Vaccinia Virus protein VP39"/>
    <property type="match status" value="1"/>
</dbReference>
<dbReference type="PANTHER" id="PTHR43861">
    <property type="entry name" value="TRANS-ACONITATE 2-METHYLTRANSFERASE-RELATED"/>
    <property type="match status" value="1"/>
</dbReference>
<dbReference type="Proteomes" id="UP000312102">
    <property type="component" value="Chromosome"/>
</dbReference>
<dbReference type="Pfam" id="PF13489">
    <property type="entry name" value="Methyltransf_23"/>
    <property type="match status" value="1"/>
</dbReference>
<name>A0AAE6FU11_9PROT</name>
<proteinExistence type="predicted"/>
<evidence type="ECO:0000313" key="1">
    <source>
        <dbReference type="EMBL" id="QDD14058.1"/>
    </source>
</evidence>
<dbReference type="RefSeq" id="WP_139873953.1">
    <property type="nucleotide sequence ID" value="NZ_CP040985.1"/>
</dbReference>
<dbReference type="SUPFAM" id="SSF53335">
    <property type="entry name" value="S-adenosyl-L-methionine-dependent methyltransferases"/>
    <property type="match status" value="1"/>
</dbReference>
<keyword evidence="1" id="KW-0489">Methyltransferase</keyword>
<evidence type="ECO:0000313" key="2">
    <source>
        <dbReference type="Proteomes" id="UP000312102"/>
    </source>
</evidence>
<organism evidence="1 2">
    <name type="scientific">Candidatus Methylopumilus rimovensis</name>
    <dbReference type="NCBI Taxonomy" id="2588535"/>
    <lineage>
        <taxon>Bacteria</taxon>
        <taxon>Pseudomonadati</taxon>
        <taxon>Pseudomonadota</taxon>
        <taxon>Betaproteobacteria</taxon>
        <taxon>Nitrosomonadales</taxon>
        <taxon>Methylophilaceae</taxon>
        <taxon>Candidatus Methylopumilus</taxon>
    </lineage>
</organism>
<accession>A0AAE6FU11</accession>
<dbReference type="InterPro" id="IPR029063">
    <property type="entry name" value="SAM-dependent_MTases_sf"/>
</dbReference>